<dbReference type="EMBL" id="BSYB01000022">
    <property type="protein sequence ID" value="GMG47217.1"/>
    <property type="molecule type" value="Genomic_DNA"/>
</dbReference>
<evidence type="ECO:0000313" key="1">
    <source>
        <dbReference type="EMBL" id="GMG47217.1"/>
    </source>
</evidence>
<keyword evidence="2" id="KW-1185">Reference proteome</keyword>
<gene>
    <name evidence="1" type="ORF">Aory05_000597200</name>
</gene>
<name>A0ABQ6KWK6_ASPOZ</name>
<sequence length="86" mass="9870">MRFPQFVDIFIVVSGSIHEGPWSMHATYELKLLTQWNLIPRFIDISIRSAQAYAALSRRLAKQVNEDDADKCKICSRPTALFLNSE</sequence>
<accession>A0ABQ6KWK6</accession>
<protein>
    <submittedName>
        <fullName evidence="1">Unnamed protein product</fullName>
    </submittedName>
</protein>
<reference evidence="1" key="1">
    <citation type="submission" date="2023-04" db="EMBL/GenBank/DDBJ databases">
        <title>Aspergillus oryzae var. brunneus NBRC 4377.</title>
        <authorList>
            <person name="Ichikawa N."/>
            <person name="Sato H."/>
            <person name="Tonouchi N."/>
        </authorList>
    </citation>
    <scope>NUCLEOTIDE SEQUENCE</scope>
    <source>
        <strain evidence="1">NBRC 4377</strain>
    </source>
</reference>
<proteinExistence type="predicted"/>
<dbReference type="Proteomes" id="UP001165189">
    <property type="component" value="Unassembled WGS sequence"/>
</dbReference>
<organism evidence="1 2">
    <name type="scientific">Aspergillus oryzae var. brunneus</name>
    <dbReference type="NCBI Taxonomy" id="332754"/>
    <lineage>
        <taxon>Eukaryota</taxon>
        <taxon>Fungi</taxon>
        <taxon>Dikarya</taxon>
        <taxon>Ascomycota</taxon>
        <taxon>Pezizomycotina</taxon>
        <taxon>Eurotiomycetes</taxon>
        <taxon>Eurotiomycetidae</taxon>
        <taxon>Eurotiales</taxon>
        <taxon>Aspergillaceae</taxon>
        <taxon>Aspergillus</taxon>
        <taxon>Aspergillus subgen. Circumdati</taxon>
    </lineage>
</organism>
<comment type="caution">
    <text evidence="1">The sequence shown here is derived from an EMBL/GenBank/DDBJ whole genome shotgun (WGS) entry which is preliminary data.</text>
</comment>
<evidence type="ECO:0000313" key="2">
    <source>
        <dbReference type="Proteomes" id="UP001165189"/>
    </source>
</evidence>